<comment type="caution">
    <text evidence="4">The sequence shown here is derived from an EMBL/GenBank/DDBJ whole genome shotgun (WGS) entry which is preliminary data.</text>
</comment>
<feature type="compositionally biased region" description="Polar residues" evidence="1">
    <location>
        <begin position="33"/>
        <end position="51"/>
    </location>
</feature>
<feature type="region of interest" description="Disordered" evidence="1">
    <location>
        <begin position="1"/>
        <end position="63"/>
    </location>
</feature>
<dbReference type="Proteomes" id="UP000483672">
    <property type="component" value="Unassembled WGS sequence"/>
</dbReference>
<reference evidence="5 6" key="1">
    <citation type="submission" date="2019-06" db="EMBL/GenBank/DDBJ databases">
        <authorList>
            <person name="Palmer J.M."/>
        </authorList>
    </citation>
    <scope>NUCLEOTIDE SEQUENCE [LARGE SCALE GENOMIC DNA]</scope>
    <source>
        <strain evidence="4 6">TWF191</strain>
        <strain evidence="3">TWF679</strain>
        <strain evidence="2 5">TWF788</strain>
    </source>
</reference>
<dbReference type="Proteomes" id="UP000479691">
    <property type="component" value="Unassembled WGS sequence"/>
</dbReference>
<feature type="compositionally biased region" description="Polar residues" evidence="1">
    <location>
        <begin position="1"/>
        <end position="25"/>
    </location>
</feature>
<evidence type="ECO:0000313" key="4">
    <source>
        <dbReference type="EMBL" id="KAF3225264.1"/>
    </source>
</evidence>
<gene>
    <name evidence="4" type="ORF">TWF191_005313</name>
    <name evidence="3" type="ORF">TWF679_001740</name>
    <name evidence="2" type="ORF">TWF788_005041</name>
</gene>
<evidence type="ECO:0000313" key="3">
    <source>
        <dbReference type="EMBL" id="KAF3198855.1"/>
    </source>
</evidence>
<name>A0A6G1MF39_ORBOL</name>
<dbReference type="Proteomes" id="UP000614610">
    <property type="component" value="Unassembled WGS sequence"/>
</dbReference>
<dbReference type="AlphaFoldDB" id="A0A6G1MF39"/>
<evidence type="ECO:0000313" key="5">
    <source>
        <dbReference type="Proteomes" id="UP000479691"/>
    </source>
</evidence>
<organism evidence="4 6">
    <name type="scientific">Orbilia oligospora</name>
    <name type="common">Nematode-trapping fungus</name>
    <name type="synonym">Arthrobotrys oligospora</name>
    <dbReference type="NCBI Taxonomy" id="2813651"/>
    <lineage>
        <taxon>Eukaryota</taxon>
        <taxon>Fungi</taxon>
        <taxon>Dikarya</taxon>
        <taxon>Ascomycota</taxon>
        <taxon>Pezizomycotina</taxon>
        <taxon>Orbiliomycetes</taxon>
        <taxon>Orbiliales</taxon>
        <taxon>Orbiliaceae</taxon>
        <taxon>Orbilia</taxon>
    </lineage>
</organism>
<evidence type="ECO:0000256" key="1">
    <source>
        <dbReference type="SAM" id="MobiDB-lite"/>
    </source>
</evidence>
<dbReference type="EMBL" id="WIPF01000028">
    <property type="protein sequence ID" value="KAF3225264.1"/>
    <property type="molecule type" value="Genomic_DNA"/>
</dbReference>
<dbReference type="EMBL" id="JAABOE010000023">
    <property type="protein sequence ID" value="KAF3184790.1"/>
    <property type="molecule type" value="Genomic_DNA"/>
</dbReference>
<sequence length="123" mass="13490">MQDINANPNFTNAAIIPTTSSPTLQHTKKILPTTYQKGTTRNQSTRSTTPQAPYIPLSRSSSSSGLQISLQRSISNFRRDDDIPAGSTKSFYGTSQKLRVSTSIVLITMMTFLAPGEKLLVLR</sequence>
<evidence type="ECO:0000313" key="2">
    <source>
        <dbReference type="EMBL" id="KAF3184790.1"/>
    </source>
</evidence>
<protein>
    <submittedName>
        <fullName evidence="4">Uncharacterized protein</fullName>
    </submittedName>
</protein>
<dbReference type="EMBL" id="WIWT01000126">
    <property type="protein sequence ID" value="KAF3198855.1"/>
    <property type="molecule type" value="Genomic_DNA"/>
</dbReference>
<proteinExistence type="predicted"/>
<evidence type="ECO:0000313" key="6">
    <source>
        <dbReference type="Proteomes" id="UP000483672"/>
    </source>
</evidence>
<accession>A0A6G1MF39</accession>